<gene>
    <name evidence="2" type="ORF">SAMN05216215_10831</name>
</gene>
<name>A0A1H3TGW7_9PSEU</name>
<sequence>MMMIRKLAAAALLTLGFAGGIAATQGVASAASFVPAGAYPSYHDCAKAGEAGKPQGRWV</sequence>
<dbReference type="EMBL" id="FNOK01000083">
    <property type="protein sequence ID" value="SDZ49484.1"/>
    <property type="molecule type" value="Genomic_DNA"/>
</dbReference>
<feature type="signal peptide" evidence="1">
    <location>
        <begin position="1"/>
        <end position="22"/>
    </location>
</feature>
<dbReference type="AlphaFoldDB" id="A0A1H3TGW7"/>
<protein>
    <submittedName>
        <fullName evidence="2">Uncharacterized protein</fullName>
    </submittedName>
</protein>
<proteinExistence type="predicted"/>
<feature type="non-terminal residue" evidence="2">
    <location>
        <position position="59"/>
    </location>
</feature>
<organism evidence="2 3">
    <name type="scientific">Saccharopolyspora shandongensis</name>
    <dbReference type="NCBI Taxonomy" id="418495"/>
    <lineage>
        <taxon>Bacteria</taxon>
        <taxon>Bacillati</taxon>
        <taxon>Actinomycetota</taxon>
        <taxon>Actinomycetes</taxon>
        <taxon>Pseudonocardiales</taxon>
        <taxon>Pseudonocardiaceae</taxon>
        <taxon>Saccharopolyspora</taxon>
    </lineage>
</organism>
<accession>A0A1H3TGW7</accession>
<keyword evidence="3" id="KW-1185">Reference proteome</keyword>
<evidence type="ECO:0000256" key="1">
    <source>
        <dbReference type="SAM" id="SignalP"/>
    </source>
</evidence>
<dbReference type="Proteomes" id="UP000199529">
    <property type="component" value="Unassembled WGS sequence"/>
</dbReference>
<evidence type="ECO:0000313" key="3">
    <source>
        <dbReference type="Proteomes" id="UP000199529"/>
    </source>
</evidence>
<evidence type="ECO:0000313" key="2">
    <source>
        <dbReference type="EMBL" id="SDZ49484.1"/>
    </source>
</evidence>
<feature type="chain" id="PRO_5038574470" evidence="1">
    <location>
        <begin position="23"/>
        <end position="59"/>
    </location>
</feature>
<reference evidence="3" key="1">
    <citation type="submission" date="2016-10" db="EMBL/GenBank/DDBJ databases">
        <authorList>
            <person name="Varghese N."/>
            <person name="Submissions S."/>
        </authorList>
    </citation>
    <scope>NUCLEOTIDE SEQUENCE [LARGE SCALE GENOMIC DNA]</scope>
    <source>
        <strain evidence="3">CGMCC 4.3530</strain>
    </source>
</reference>
<keyword evidence="1" id="KW-0732">Signal</keyword>